<reference evidence="2" key="1">
    <citation type="journal article" date="2023" name="Mol. Biol. Evol.">
        <title>Third-Generation Sequencing Reveals the Adaptive Role of the Epigenome in Three Deep-Sea Polychaetes.</title>
        <authorList>
            <person name="Perez M."/>
            <person name="Aroh O."/>
            <person name="Sun Y."/>
            <person name="Lan Y."/>
            <person name="Juniper S.K."/>
            <person name="Young C.R."/>
            <person name="Angers B."/>
            <person name="Qian P.Y."/>
        </authorList>
    </citation>
    <scope>NUCLEOTIDE SEQUENCE</scope>
    <source>
        <strain evidence="2">P08H-3</strain>
    </source>
</reference>
<dbReference type="AlphaFoldDB" id="A0AAD9JRL3"/>
<feature type="region of interest" description="Disordered" evidence="1">
    <location>
        <begin position="1"/>
        <end position="72"/>
    </location>
</feature>
<comment type="caution">
    <text evidence="2">The sequence shown here is derived from an EMBL/GenBank/DDBJ whole genome shotgun (WGS) entry which is preliminary data.</text>
</comment>
<evidence type="ECO:0000313" key="3">
    <source>
        <dbReference type="Proteomes" id="UP001208570"/>
    </source>
</evidence>
<dbReference type="EMBL" id="JAODUP010000187">
    <property type="protein sequence ID" value="KAK2157656.1"/>
    <property type="molecule type" value="Genomic_DNA"/>
</dbReference>
<feature type="compositionally biased region" description="Low complexity" evidence="1">
    <location>
        <begin position="130"/>
        <end position="144"/>
    </location>
</feature>
<sequence>MSYPVGEGKSLKSRIPRPSANRFGRLQVLSILGSEKHKDKGQEIIDSAENSPKSTPEKKSDKDHLLKQDDTKNKSYTWRQGLSHLLRIHRSATNSNNNLTPSHKKGNNISRTTSNSKTKSFGNSIRSKGSSENNSSRETSNRTCRNSKEVFLQELDTKWTSPPSPIDKCSEYISKILLRNILFGNSLTISSSPVPSTQTLPLFDMSKNIPECLHHGAKPRRVGWKGCNECAKSDHSSDEGLEMALPSEGKSSSSIKDTLVPSTNSIQKMAPHMTSKV</sequence>
<evidence type="ECO:0000313" key="2">
    <source>
        <dbReference type="EMBL" id="KAK2157656.1"/>
    </source>
</evidence>
<dbReference type="Proteomes" id="UP001208570">
    <property type="component" value="Unassembled WGS sequence"/>
</dbReference>
<feature type="compositionally biased region" description="Polar residues" evidence="1">
    <location>
        <begin position="249"/>
        <end position="267"/>
    </location>
</feature>
<proteinExistence type="predicted"/>
<name>A0AAD9JRL3_9ANNE</name>
<feature type="compositionally biased region" description="Basic and acidic residues" evidence="1">
    <location>
        <begin position="55"/>
        <end position="72"/>
    </location>
</feature>
<evidence type="ECO:0000256" key="1">
    <source>
        <dbReference type="SAM" id="MobiDB-lite"/>
    </source>
</evidence>
<feature type="region of interest" description="Disordered" evidence="1">
    <location>
        <begin position="234"/>
        <end position="277"/>
    </location>
</feature>
<feature type="region of interest" description="Disordered" evidence="1">
    <location>
        <begin position="92"/>
        <end position="147"/>
    </location>
</feature>
<gene>
    <name evidence="2" type="ORF">LSH36_187g01008</name>
</gene>
<keyword evidence="3" id="KW-1185">Reference proteome</keyword>
<feature type="compositionally biased region" description="Basic and acidic residues" evidence="1">
    <location>
        <begin position="34"/>
        <end position="43"/>
    </location>
</feature>
<feature type="compositionally biased region" description="Polar residues" evidence="1">
    <location>
        <begin position="92"/>
        <end position="128"/>
    </location>
</feature>
<organism evidence="2 3">
    <name type="scientific">Paralvinella palmiformis</name>
    <dbReference type="NCBI Taxonomy" id="53620"/>
    <lineage>
        <taxon>Eukaryota</taxon>
        <taxon>Metazoa</taxon>
        <taxon>Spiralia</taxon>
        <taxon>Lophotrochozoa</taxon>
        <taxon>Annelida</taxon>
        <taxon>Polychaeta</taxon>
        <taxon>Sedentaria</taxon>
        <taxon>Canalipalpata</taxon>
        <taxon>Terebellida</taxon>
        <taxon>Terebelliformia</taxon>
        <taxon>Alvinellidae</taxon>
        <taxon>Paralvinella</taxon>
    </lineage>
</organism>
<accession>A0AAD9JRL3</accession>
<protein>
    <submittedName>
        <fullName evidence="2">Uncharacterized protein</fullName>
    </submittedName>
</protein>